<dbReference type="Proteomes" id="UP001341840">
    <property type="component" value="Unassembled WGS sequence"/>
</dbReference>
<comment type="caution">
    <text evidence="1">The sequence shown here is derived from an EMBL/GenBank/DDBJ whole genome shotgun (WGS) entry which is preliminary data.</text>
</comment>
<proteinExistence type="predicted"/>
<reference evidence="1 2" key="1">
    <citation type="journal article" date="2023" name="Plants (Basel)">
        <title>Bridging the Gap: Combining Genomics and Transcriptomics Approaches to Understand Stylosanthes scabra, an Orphan Legume from the Brazilian Caatinga.</title>
        <authorList>
            <person name="Ferreira-Neto J.R.C."/>
            <person name="da Silva M.D."/>
            <person name="Binneck E."/>
            <person name="de Melo N.F."/>
            <person name="da Silva R.H."/>
            <person name="de Melo A.L.T.M."/>
            <person name="Pandolfi V."/>
            <person name="Bustamante F.O."/>
            <person name="Brasileiro-Vidal A.C."/>
            <person name="Benko-Iseppon A.M."/>
        </authorList>
    </citation>
    <scope>NUCLEOTIDE SEQUENCE [LARGE SCALE GENOMIC DNA]</scope>
    <source>
        <tissue evidence="1">Leaves</tissue>
    </source>
</reference>
<protein>
    <submittedName>
        <fullName evidence="1">Uncharacterized protein</fullName>
    </submittedName>
</protein>
<keyword evidence="2" id="KW-1185">Reference proteome</keyword>
<gene>
    <name evidence="1" type="ORF">PIB30_102586</name>
</gene>
<accession>A0ABU6QYI2</accession>
<name>A0ABU6QYI2_9FABA</name>
<sequence length="119" mass="13572">MDIKTYVRDKCSYFLCPLAIIDVANLKEILMELRIKPSWNFATYKVTPLATGPGSRLMPKILAEFRSFSTGKCTGSYQVIKVSKSYRLTRINGLIEDKRWKQAPRQEDESASFEDGLVS</sequence>
<dbReference type="EMBL" id="JASCZI010003185">
    <property type="protein sequence ID" value="MED6116692.1"/>
    <property type="molecule type" value="Genomic_DNA"/>
</dbReference>
<evidence type="ECO:0000313" key="1">
    <source>
        <dbReference type="EMBL" id="MED6116692.1"/>
    </source>
</evidence>
<organism evidence="1 2">
    <name type="scientific">Stylosanthes scabra</name>
    <dbReference type="NCBI Taxonomy" id="79078"/>
    <lineage>
        <taxon>Eukaryota</taxon>
        <taxon>Viridiplantae</taxon>
        <taxon>Streptophyta</taxon>
        <taxon>Embryophyta</taxon>
        <taxon>Tracheophyta</taxon>
        <taxon>Spermatophyta</taxon>
        <taxon>Magnoliopsida</taxon>
        <taxon>eudicotyledons</taxon>
        <taxon>Gunneridae</taxon>
        <taxon>Pentapetalae</taxon>
        <taxon>rosids</taxon>
        <taxon>fabids</taxon>
        <taxon>Fabales</taxon>
        <taxon>Fabaceae</taxon>
        <taxon>Papilionoideae</taxon>
        <taxon>50 kb inversion clade</taxon>
        <taxon>dalbergioids sensu lato</taxon>
        <taxon>Dalbergieae</taxon>
        <taxon>Pterocarpus clade</taxon>
        <taxon>Stylosanthes</taxon>
    </lineage>
</organism>
<evidence type="ECO:0000313" key="2">
    <source>
        <dbReference type="Proteomes" id="UP001341840"/>
    </source>
</evidence>